<evidence type="ECO:0000256" key="1">
    <source>
        <dbReference type="SAM" id="MobiDB-lite"/>
    </source>
</evidence>
<evidence type="ECO:0008006" key="4">
    <source>
        <dbReference type="Google" id="ProtNLM"/>
    </source>
</evidence>
<dbReference type="EMBL" id="WIXP02000002">
    <property type="protein sequence ID" value="KAF6214380.1"/>
    <property type="molecule type" value="Genomic_DNA"/>
</dbReference>
<gene>
    <name evidence="2" type="ORF">GE061_009120</name>
</gene>
<keyword evidence="3" id="KW-1185">Reference proteome</keyword>
<name>A0A6A4K781_APOLU</name>
<dbReference type="Proteomes" id="UP000466442">
    <property type="component" value="Unassembled WGS sequence"/>
</dbReference>
<sequence length="227" mass="26190">MTRTVRDLKSAFSSLILAAANMGLTVNQGKTKYMVSNRNLNEIRTPNILIGLYQFERVETSTYLGSTVHECNDCPTEINGRILSANRCYFGLLPLKSQALSRKTKITLYKVLLRPALTYGSETRVMTKQSESVLRVLERKILRRILGPLLDHGQWRRRKNEELYQLYKDYDVVKFVKLGRLRWAGHVLRMDDVNHPNSCCSPDQMVQEGGEDRGRDGVTTWRRTQHD</sequence>
<dbReference type="PANTHER" id="PTHR47027">
    <property type="entry name" value="REVERSE TRANSCRIPTASE DOMAIN-CONTAINING PROTEIN"/>
    <property type="match status" value="1"/>
</dbReference>
<accession>A0A6A4K781</accession>
<dbReference type="AlphaFoldDB" id="A0A6A4K781"/>
<evidence type="ECO:0000313" key="2">
    <source>
        <dbReference type="EMBL" id="KAF6214380.1"/>
    </source>
</evidence>
<dbReference type="PANTHER" id="PTHR47027:SF29">
    <property type="entry name" value="C2H2-TYPE DOMAIN-CONTAINING PROTEIN"/>
    <property type="match status" value="1"/>
</dbReference>
<reference evidence="2" key="1">
    <citation type="journal article" date="2021" name="Mol. Ecol. Resour.">
        <title>Apolygus lucorum genome provides insights into omnivorousness and mesophyll feeding.</title>
        <authorList>
            <person name="Liu Y."/>
            <person name="Liu H."/>
            <person name="Wang H."/>
            <person name="Huang T."/>
            <person name="Liu B."/>
            <person name="Yang B."/>
            <person name="Yin L."/>
            <person name="Li B."/>
            <person name="Zhang Y."/>
            <person name="Zhang S."/>
            <person name="Jiang F."/>
            <person name="Zhang X."/>
            <person name="Ren Y."/>
            <person name="Wang B."/>
            <person name="Wang S."/>
            <person name="Lu Y."/>
            <person name="Wu K."/>
            <person name="Fan W."/>
            <person name="Wang G."/>
        </authorList>
    </citation>
    <scope>NUCLEOTIDE SEQUENCE</scope>
    <source>
        <strain evidence="2">12Hb</strain>
    </source>
</reference>
<evidence type="ECO:0000313" key="3">
    <source>
        <dbReference type="Proteomes" id="UP000466442"/>
    </source>
</evidence>
<protein>
    <recommendedName>
        <fullName evidence="4">Reverse transcriptase domain-containing protein</fullName>
    </recommendedName>
</protein>
<comment type="caution">
    <text evidence="2">The sequence shown here is derived from an EMBL/GenBank/DDBJ whole genome shotgun (WGS) entry which is preliminary data.</text>
</comment>
<proteinExistence type="predicted"/>
<organism evidence="2 3">
    <name type="scientific">Apolygus lucorum</name>
    <name type="common">Small green plant bug</name>
    <name type="synonym">Lygocoris lucorum</name>
    <dbReference type="NCBI Taxonomy" id="248454"/>
    <lineage>
        <taxon>Eukaryota</taxon>
        <taxon>Metazoa</taxon>
        <taxon>Ecdysozoa</taxon>
        <taxon>Arthropoda</taxon>
        <taxon>Hexapoda</taxon>
        <taxon>Insecta</taxon>
        <taxon>Pterygota</taxon>
        <taxon>Neoptera</taxon>
        <taxon>Paraneoptera</taxon>
        <taxon>Hemiptera</taxon>
        <taxon>Heteroptera</taxon>
        <taxon>Panheteroptera</taxon>
        <taxon>Cimicomorpha</taxon>
        <taxon>Miridae</taxon>
        <taxon>Mirini</taxon>
        <taxon>Apolygus</taxon>
    </lineage>
</organism>
<feature type="region of interest" description="Disordered" evidence="1">
    <location>
        <begin position="204"/>
        <end position="227"/>
    </location>
</feature>
<dbReference type="OrthoDB" id="6626863at2759"/>